<feature type="compositionally biased region" description="Basic residues" evidence="1">
    <location>
        <begin position="406"/>
        <end position="417"/>
    </location>
</feature>
<dbReference type="CDD" id="cd20336">
    <property type="entry name" value="Rcat_RBR"/>
    <property type="match status" value="1"/>
</dbReference>
<dbReference type="Gene3D" id="1.20.120.1750">
    <property type="match status" value="1"/>
</dbReference>
<feature type="region of interest" description="Disordered" evidence="1">
    <location>
        <begin position="406"/>
        <end position="432"/>
    </location>
</feature>
<keyword evidence="3" id="KW-1185">Reference proteome</keyword>
<organism evidence="2 3">
    <name type="scientific">Cylindrotheca closterium</name>
    <dbReference type="NCBI Taxonomy" id="2856"/>
    <lineage>
        <taxon>Eukaryota</taxon>
        <taxon>Sar</taxon>
        <taxon>Stramenopiles</taxon>
        <taxon>Ochrophyta</taxon>
        <taxon>Bacillariophyta</taxon>
        <taxon>Bacillariophyceae</taxon>
        <taxon>Bacillariophycidae</taxon>
        <taxon>Bacillariales</taxon>
        <taxon>Bacillariaceae</taxon>
        <taxon>Cylindrotheca</taxon>
    </lineage>
</organism>
<dbReference type="AlphaFoldDB" id="A0AAD2CH90"/>
<gene>
    <name evidence="2" type="ORF">CYCCA115_LOCUS2960</name>
</gene>
<evidence type="ECO:0008006" key="4">
    <source>
        <dbReference type="Google" id="ProtNLM"/>
    </source>
</evidence>
<dbReference type="EMBL" id="CAKOGP040000224">
    <property type="protein sequence ID" value="CAJ1932685.1"/>
    <property type="molecule type" value="Genomic_DNA"/>
</dbReference>
<dbReference type="Proteomes" id="UP001295423">
    <property type="component" value="Unassembled WGS sequence"/>
</dbReference>
<accession>A0AAD2CH90</accession>
<protein>
    <recommendedName>
        <fullName evidence="4">RING-type domain-containing protein</fullName>
    </recommendedName>
</protein>
<proteinExistence type="predicted"/>
<reference evidence="2" key="1">
    <citation type="submission" date="2023-08" db="EMBL/GenBank/DDBJ databases">
        <authorList>
            <person name="Audoor S."/>
            <person name="Bilcke G."/>
        </authorList>
    </citation>
    <scope>NUCLEOTIDE SEQUENCE</scope>
</reference>
<evidence type="ECO:0000313" key="3">
    <source>
        <dbReference type="Proteomes" id="UP001295423"/>
    </source>
</evidence>
<dbReference type="SUPFAM" id="SSF57850">
    <property type="entry name" value="RING/U-box"/>
    <property type="match status" value="1"/>
</dbReference>
<name>A0AAD2CH90_9STRA</name>
<evidence type="ECO:0000256" key="1">
    <source>
        <dbReference type="SAM" id="MobiDB-lite"/>
    </source>
</evidence>
<evidence type="ECO:0000313" key="2">
    <source>
        <dbReference type="EMBL" id="CAJ1932685.1"/>
    </source>
</evidence>
<comment type="caution">
    <text evidence="2">The sequence shown here is derived from an EMBL/GenBank/DDBJ whole genome shotgun (WGS) entry which is preliminary data.</text>
</comment>
<sequence>MSEPNKCYLCGKPGKLEKLFRSCKHEPACHSCLRNCYVLQATHVCKYPLKCFHPECKLVVRNTQIERFVKTKEELQTYHYLHTKAKMHKVRLGDNWKEIIEILGEALGSIELCRCPKCKMLITKSGGCDHMTCVCGTEFNWDDTSRRIEEKCQVMEARKAHHNLRSVEAPSLYKGKNVPFLGMDDEDLFADCGSYSGDDDESSSTDVCAVDDTVVGSYDEALDLDSVPSDLLDSFPSLCLEAKEKSAVVSAASVEEVSVGTKTEWEQESFEVLELASNASDDSWTHFEDESESRSTVANDFQTSSQSTWEELSEVSSVVSFNSKTGISFLAVARAAPPNQESSNSWKEVSKAPKLKCPLKTITEHRDNGSSYHDSDADGQEHQGEMFDADFMFDGAKCGRGGKGKFMFKHQPKRKYHRYDQRQRSSARMRQY</sequence>